<comment type="caution">
    <text evidence="1">The sequence shown here is derived from an EMBL/GenBank/DDBJ whole genome shotgun (WGS) entry which is preliminary data.</text>
</comment>
<dbReference type="Proteomes" id="UP001066276">
    <property type="component" value="Chromosome 9"/>
</dbReference>
<evidence type="ECO:0000313" key="2">
    <source>
        <dbReference type="Proteomes" id="UP001066276"/>
    </source>
</evidence>
<organism evidence="1 2">
    <name type="scientific">Pleurodeles waltl</name>
    <name type="common">Iberian ribbed newt</name>
    <dbReference type="NCBI Taxonomy" id="8319"/>
    <lineage>
        <taxon>Eukaryota</taxon>
        <taxon>Metazoa</taxon>
        <taxon>Chordata</taxon>
        <taxon>Craniata</taxon>
        <taxon>Vertebrata</taxon>
        <taxon>Euteleostomi</taxon>
        <taxon>Amphibia</taxon>
        <taxon>Batrachia</taxon>
        <taxon>Caudata</taxon>
        <taxon>Salamandroidea</taxon>
        <taxon>Salamandridae</taxon>
        <taxon>Pleurodelinae</taxon>
        <taxon>Pleurodeles</taxon>
    </lineage>
</organism>
<sequence length="129" mass="13764">MTAAAILAFPLGWQATARRPPAGPAGKRLQRGSRLRMEPAEFKACDGAHAIGMGTAGAPRGPTTPVTAILFLAVKAARNRMAHWVTLGFITASSSRQLKSLQSVFLGSELFEWSPERPGKHVPVFRGGE</sequence>
<protein>
    <submittedName>
        <fullName evidence="1">Uncharacterized protein</fullName>
    </submittedName>
</protein>
<gene>
    <name evidence="1" type="ORF">NDU88_002564</name>
</gene>
<name>A0AAV7MN19_PLEWA</name>
<evidence type="ECO:0000313" key="1">
    <source>
        <dbReference type="EMBL" id="KAJ1105156.1"/>
    </source>
</evidence>
<proteinExistence type="predicted"/>
<reference evidence="1" key="1">
    <citation type="journal article" date="2022" name="bioRxiv">
        <title>Sequencing and chromosome-scale assembly of the giantPleurodeles waltlgenome.</title>
        <authorList>
            <person name="Brown T."/>
            <person name="Elewa A."/>
            <person name="Iarovenko S."/>
            <person name="Subramanian E."/>
            <person name="Araus A.J."/>
            <person name="Petzold A."/>
            <person name="Susuki M."/>
            <person name="Suzuki K.-i.T."/>
            <person name="Hayashi T."/>
            <person name="Toyoda A."/>
            <person name="Oliveira C."/>
            <person name="Osipova E."/>
            <person name="Leigh N.D."/>
            <person name="Simon A."/>
            <person name="Yun M.H."/>
        </authorList>
    </citation>
    <scope>NUCLEOTIDE SEQUENCE</scope>
    <source>
        <strain evidence="1">20211129_DDA</strain>
        <tissue evidence="1">Liver</tissue>
    </source>
</reference>
<dbReference type="AlphaFoldDB" id="A0AAV7MN19"/>
<accession>A0AAV7MN19</accession>
<dbReference type="EMBL" id="JANPWB010000013">
    <property type="protein sequence ID" value="KAJ1105156.1"/>
    <property type="molecule type" value="Genomic_DNA"/>
</dbReference>
<keyword evidence="2" id="KW-1185">Reference proteome</keyword>